<organism evidence="2">
    <name type="scientific">uncultured marine bacterium 442</name>
    <dbReference type="NCBI Taxonomy" id="257392"/>
    <lineage>
        <taxon>Bacteria</taxon>
        <taxon>environmental samples</taxon>
    </lineage>
</organism>
<gene>
    <name evidence="2" type="ORF">MBMO_EBAC000-63A02.64</name>
</gene>
<protein>
    <submittedName>
        <fullName evidence="2">Oxidoreductase, short chain dehydrogenase/reductase family</fullName>
    </submittedName>
</protein>
<evidence type="ECO:0000256" key="1">
    <source>
        <dbReference type="ARBA" id="ARBA00006484"/>
    </source>
</evidence>
<name>Q6SH34_9BACT</name>
<dbReference type="EMBL" id="AY458639">
    <property type="protein sequence ID" value="AAR37785.1"/>
    <property type="molecule type" value="Genomic_DNA"/>
</dbReference>
<comment type="similarity">
    <text evidence="1">Belongs to the short-chain dehydrogenases/reductases (SDR) family.</text>
</comment>
<dbReference type="Pfam" id="PF13561">
    <property type="entry name" value="adh_short_C2"/>
    <property type="match status" value="1"/>
</dbReference>
<sequence length="258" mass="27486">MSTENLDFPEGTALVLGGSGGVGSAIAAEVASRKISVCITYQSNRERAEELADGIRSSGGVVSTAQVSLQDIESLNRCVKDITNRGRLHSVFIATGYDIPQVSIADLTPELWQRVLRADAEGVFNAIYTTLPHLRAGGGGSYVHISSAGLLRYPPLDILSVAPKAAIEELIKGVAKEEGSHNIRANSIAIGVIETGIFLRLREQGVFDDQWVAQVKQNLPMQRFGTPEEVAKMAVFLASSDSAYTTGQLIPVDGGYGL</sequence>
<proteinExistence type="inferred from homology"/>
<dbReference type="AlphaFoldDB" id="Q6SH34"/>
<accession>Q6SH34</accession>
<reference evidence="2" key="1">
    <citation type="submission" date="2003-11" db="EMBL/GenBank/DDBJ databases">
        <authorList>
            <person name="Heidelberg J.F."/>
            <person name="Eisen J.A."/>
            <person name="Nelson W.C."/>
            <person name="DeLong E.F."/>
        </authorList>
    </citation>
    <scope>NUCLEOTIDE SEQUENCE</scope>
</reference>
<evidence type="ECO:0000313" key="2">
    <source>
        <dbReference type="EMBL" id="AAR37785.1"/>
    </source>
</evidence>
<dbReference type="InterPro" id="IPR050259">
    <property type="entry name" value="SDR"/>
</dbReference>
<dbReference type="PRINTS" id="PR00081">
    <property type="entry name" value="GDHRDH"/>
</dbReference>
<dbReference type="InterPro" id="IPR036291">
    <property type="entry name" value="NAD(P)-bd_dom_sf"/>
</dbReference>
<dbReference type="InterPro" id="IPR002347">
    <property type="entry name" value="SDR_fam"/>
</dbReference>
<dbReference type="Gene3D" id="3.40.50.720">
    <property type="entry name" value="NAD(P)-binding Rossmann-like Domain"/>
    <property type="match status" value="1"/>
</dbReference>
<reference evidence="2" key="2">
    <citation type="submission" date="2003-12" db="EMBL/GenBank/DDBJ databases">
        <title>Monterey Bay Coastal Ocean Microbial Observatory environmental clone sequencing.</title>
        <authorList>
            <person name="DeLong E.F."/>
        </authorList>
    </citation>
    <scope>NUCLEOTIDE SEQUENCE</scope>
</reference>
<dbReference type="SUPFAM" id="SSF51735">
    <property type="entry name" value="NAD(P)-binding Rossmann-fold domains"/>
    <property type="match status" value="1"/>
</dbReference>
<dbReference type="PANTHER" id="PTHR42879">
    <property type="entry name" value="3-OXOACYL-(ACYL-CARRIER-PROTEIN) REDUCTASE"/>
    <property type="match status" value="1"/>
</dbReference>